<dbReference type="GO" id="GO:0005886">
    <property type="term" value="C:plasma membrane"/>
    <property type="evidence" value="ECO:0007669"/>
    <property type="project" value="UniProtKB-SubCell"/>
</dbReference>
<feature type="transmembrane region" description="Helical" evidence="7">
    <location>
        <begin position="250"/>
        <end position="269"/>
    </location>
</feature>
<keyword evidence="4 7" id="KW-0812">Transmembrane</keyword>
<evidence type="ECO:0000256" key="5">
    <source>
        <dbReference type="ARBA" id="ARBA00022989"/>
    </source>
</evidence>
<evidence type="ECO:0000256" key="2">
    <source>
        <dbReference type="ARBA" id="ARBA00008929"/>
    </source>
</evidence>
<dbReference type="InterPro" id="IPR005614">
    <property type="entry name" value="NrfD-like"/>
</dbReference>
<dbReference type="PANTHER" id="PTHR34856">
    <property type="entry name" value="PROTEIN NRFD"/>
    <property type="match status" value="1"/>
</dbReference>
<evidence type="ECO:0000256" key="6">
    <source>
        <dbReference type="ARBA" id="ARBA00023136"/>
    </source>
</evidence>
<evidence type="ECO:0008006" key="9">
    <source>
        <dbReference type="Google" id="ProtNLM"/>
    </source>
</evidence>
<keyword evidence="6 7" id="KW-0472">Membrane</keyword>
<dbReference type="PANTHER" id="PTHR34856:SF2">
    <property type="entry name" value="PROTEIN NRFD"/>
    <property type="match status" value="1"/>
</dbReference>
<feature type="transmembrane region" description="Helical" evidence="7">
    <location>
        <begin position="87"/>
        <end position="107"/>
    </location>
</feature>
<reference evidence="8" key="1">
    <citation type="submission" date="2018-06" db="EMBL/GenBank/DDBJ databases">
        <authorList>
            <person name="Zhirakovskaya E."/>
        </authorList>
    </citation>
    <scope>NUCLEOTIDE SEQUENCE</scope>
</reference>
<dbReference type="Gene3D" id="1.20.1630.10">
    <property type="entry name" value="Formate dehydrogenase/DMSO reductase domain"/>
    <property type="match status" value="1"/>
</dbReference>
<evidence type="ECO:0000256" key="3">
    <source>
        <dbReference type="ARBA" id="ARBA00022475"/>
    </source>
</evidence>
<gene>
    <name evidence="8" type="ORF">MNBD_GAMMA24-520</name>
</gene>
<dbReference type="AlphaFoldDB" id="A0A3B1BK47"/>
<feature type="transmembrane region" description="Helical" evidence="7">
    <location>
        <begin position="203"/>
        <end position="224"/>
    </location>
</feature>
<organism evidence="8">
    <name type="scientific">hydrothermal vent metagenome</name>
    <dbReference type="NCBI Taxonomy" id="652676"/>
    <lineage>
        <taxon>unclassified sequences</taxon>
        <taxon>metagenomes</taxon>
        <taxon>ecological metagenomes</taxon>
    </lineage>
</organism>
<evidence type="ECO:0000313" key="8">
    <source>
        <dbReference type="EMBL" id="VAX12164.1"/>
    </source>
</evidence>
<dbReference type="InterPro" id="IPR052049">
    <property type="entry name" value="Electron_transfer_protein"/>
</dbReference>
<feature type="transmembrane region" description="Helical" evidence="7">
    <location>
        <begin position="289"/>
        <end position="313"/>
    </location>
</feature>
<accession>A0A3B1BK47</accession>
<evidence type="ECO:0000256" key="4">
    <source>
        <dbReference type="ARBA" id="ARBA00022692"/>
    </source>
</evidence>
<keyword evidence="3" id="KW-1003">Cell membrane</keyword>
<dbReference type="EMBL" id="UOFZ01000019">
    <property type="protein sequence ID" value="VAX12164.1"/>
    <property type="molecule type" value="Genomic_DNA"/>
</dbReference>
<comment type="similarity">
    <text evidence="2">Belongs to the NrfD family.</text>
</comment>
<name>A0A3B1BK47_9ZZZZ</name>
<feature type="transmembrane region" description="Helical" evidence="7">
    <location>
        <begin position="160"/>
        <end position="183"/>
    </location>
</feature>
<sequence>MAENLVWGLVNIIYIFLGGLGIGAFFISALFILGGKVDKTRFSAARYGAFTAFIAAIAGALILPTELGHPFRAWRVFFNFAHGWQSPMFYGSWLLLLFVATSFFYALTFLPRQAAPDDAQHKTRKTLAYIGLAVGFALGIYYGVLHAAMPARPFWNTPLLPFLFLFSAYASGIGAVMLLRGLLHKNSGNAENETQYQNSGYQLLAWILALSLGQLLLLFVFIIFGTNFADASMRQAVDLIMPGGVLANDFWAWVVLVGLVVPAAIALFYMTPRLFANRAKAGAPRIAEIILPVTLLFGSYMLRYVVIVAGQMSGQTGLNFPFL</sequence>
<feature type="transmembrane region" description="Helical" evidence="7">
    <location>
        <begin position="12"/>
        <end position="35"/>
    </location>
</feature>
<dbReference type="Pfam" id="PF03916">
    <property type="entry name" value="NrfD"/>
    <property type="match status" value="1"/>
</dbReference>
<proteinExistence type="inferred from homology"/>
<keyword evidence="5 7" id="KW-1133">Transmembrane helix</keyword>
<feature type="transmembrane region" description="Helical" evidence="7">
    <location>
        <begin position="47"/>
        <end position="67"/>
    </location>
</feature>
<evidence type="ECO:0000256" key="7">
    <source>
        <dbReference type="SAM" id="Phobius"/>
    </source>
</evidence>
<feature type="transmembrane region" description="Helical" evidence="7">
    <location>
        <begin position="127"/>
        <end position="148"/>
    </location>
</feature>
<comment type="subcellular location">
    <subcellularLocation>
        <location evidence="1">Cell membrane</location>
        <topology evidence="1">Multi-pass membrane protein</topology>
    </subcellularLocation>
</comment>
<evidence type="ECO:0000256" key="1">
    <source>
        <dbReference type="ARBA" id="ARBA00004651"/>
    </source>
</evidence>
<protein>
    <recommendedName>
        <fullName evidence="9">Polysulfide reductase</fullName>
    </recommendedName>
</protein>